<dbReference type="STRING" id="1237896.T0KMY0"/>
<evidence type="ECO:0000313" key="3">
    <source>
        <dbReference type="EMBL" id="EQB53399.1"/>
    </source>
</evidence>
<dbReference type="SUPFAM" id="SSF55486">
    <property type="entry name" value="Metalloproteases ('zincins'), catalytic domain"/>
    <property type="match status" value="1"/>
</dbReference>
<keyword evidence="2" id="KW-0472">Membrane</keyword>
<feature type="transmembrane region" description="Helical" evidence="2">
    <location>
        <begin position="82"/>
        <end position="102"/>
    </location>
</feature>
<feature type="compositionally biased region" description="Basic and acidic residues" evidence="1">
    <location>
        <begin position="322"/>
        <end position="331"/>
    </location>
</feature>
<proteinExistence type="predicted"/>
<evidence type="ECO:0000256" key="1">
    <source>
        <dbReference type="SAM" id="MobiDB-lite"/>
    </source>
</evidence>
<sequence>MVQPTRPPANGFVAAARKVYNPLGFAKGYNFVLFFIFFGAFMGFTLARFEYLNFSIFCGPGGAAPGECFYYQKRIEQIGIKMHLGAILPASFLACFQFVPVIRHKVLLFHRINGYLIILLSLVSTAGIFMFLRNAFGGGIETQTGVGLLSIMFIGSMMLAFINIKKLQIEQHRAWMLRAWFYAGSIITIRLIQITAATVISNMGTYYVSRPCDQVAFMVDNVNRTLALYPDCASYFSGENPGQQTVVHADLPGATSAAEAGAAVGMVFGMAVWLALAIHAIGIEIYLHLTPAEAERLRNVSYKRQLEAGLHPAGRAGITADRIGDSEKWQPGDRSGQNRSGHEDVDPYFYVPASNTDKVNYIRREVYDPIEALGSSATWYVAELEDLEETLVIGCGTVRNTDDCRARGTHLVANKLKNTIVVCPSYFFNNGAVASDEAEEQSMSTWRLERKLLPAAGFALLHEVSHITSVVGDFEYWTDELASTDHAYPPSECIKLPDLRRINNAQNYALFALDVRTNPGYTSKQVDMDIKDPQQFALRWLRAGVSGKTEEP</sequence>
<evidence type="ECO:0000313" key="4">
    <source>
        <dbReference type="Proteomes" id="UP000015530"/>
    </source>
</evidence>
<feature type="transmembrane region" description="Helical" evidence="2">
    <location>
        <begin position="28"/>
        <end position="47"/>
    </location>
</feature>
<dbReference type="HOGENOM" id="CLU_493470_0_0_1"/>
<dbReference type="OrthoDB" id="193478at2759"/>
<dbReference type="Gene3D" id="3.40.390.10">
    <property type="entry name" value="Collagenase (Catalytic Domain)"/>
    <property type="match status" value="1"/>
</dbReference>
<reference evidence="4" key="1">
    <citation type="journal article" date="2013" name="Mol. Plant Microbe Interact.">
        <title>Global aspects of pacC regulation of pathogenicity genes in Colletotrichum gloeosporioides as revealed by transcriptome analysis.</title>
        <authorList>
            <person name="Alkan N."/>
            <person name="Meng X."/>
            <person name="Friedlander G."/>
            <person name="Reuveni E."/>
            <person name="Sukno S."/>
            <person name="Sherman A."/>
            <person name="Thon M."/>
            <person name="Fluhr R."/>
            <person name="Prusky D."/>
        </authorList>
    </citation>
    <scope>NUCLEOTIDE SEQUENCE [LARGE SCALE GENOMIC DNA]</scope>
    <source>
        <strain evidence="4">Cg-14</strain>
    </source>
</reference>
<dbReference type="EMBL" id="AMYD01001373">
    <property type="protein sequence ID" value="EQB53399.1"/>
    <property type="molecule type" value="Genomic_DNA"/>
</dbReference>
<evidence type="ECO:0000256" key="2">
    <source>
        <dbReference type="SAM" id="Phobius"/>
    </source>
</evidence>
<feature type="transmembrane region" description="Helical" evidence="2">
    <location>
        <begin position="176"/>
        <end position="200"/>
    </location>
</feature>
<feature type="transmembrane region" description="Helical" evidence="2">
    <location>
        <begin position="144"/>
        <end position="164"/>
    </location>
</feature>
<organism evidence="3 4">
    <name type="scientific">Colletotrichum gloeosporioides (strain Cg-14)</name>
    <name type="common">Anthracnose fungus</name>
    <name type="synonym">Glomerella cingulata</name>
    <dbReference type="NCBI Taxonomy" id="1237896"/>
    <lineage>
        <taxon>Eukaryota</taxon>
        <taxon>Fungi</taxon>
        <taxon>Dikarya</taxon>
        <taxon>Ascomycota</taxon>
        <taxon>Pezizomycotina</taxon>
        <taxon>Sordariomycetes</taxon>
        <taxon>Hypocreomycetidae</taxon>
        <taxon>Glomerellales</taxon>
        <taxon>Glomerellaceae</taxon>
        <taxon>Colletotrichum</taxon>
        <taxon>Colletotrichum gloeosporioides species complex</taxon>
    </lineage>
</organism>
<feature type="transmembrane region" description="Helical" evidence="2">
    <location>
        <begin position="260"/>
        <end position="287"/>
    </location>
</feature>
<dbReference type="Pfam" id="PF10067">
    <property type="entry name" value="DUF2306"/>
    <property type="match status" value="1"/>
</dbReference>
<dbReference type="Proteomes" id="UP000015530">
    <property type="component" value="Unassembled WGS sequence"/>
</dbReference>
<comment type="caution">
    <text evidence="3">The sequence shown here is derived from an EMBL/GenBank/DDBJ whole genome shotgun (WGS) entry which is preliminary data.</text>
</comment>
<dbReference type="AlphaFoldDB" id="T0KMY0"/>
<keyword evidence="2" id="KW-0812">Transmembrane</keyword>
<gene>
    <name evidence="3" type="ORF">CGLO_06876</name>
</gene>
<dbReference type="InterPro" id="IPR018750">
    <property type="entry name" value="DUF2306_membrane"/>
</dbReference>
<keyword evidence="2" id="KW-1133">Transmembrane helix</keyword>
<feature type="transmembrane region" description="Helical" evidence="2">
    <location>
        <begin position="114"/>
        <end position="132"/>
    </location>
</feature>
<protein>
    <recommendedName>
        <fullName evidence="5">Lysine-specific metallo-endopeptidase domain-containing protein</fullName>
    </recommendedName>
</protein>
<evidence type="ECO:0008006" key="5">
    <source>
        <dbReference type="Google" id="ProtNLM"/>
    </source>
</evidence>
<name>T0KMY0_COLGC</name>
<dbReference type="GO" id="GO:0008237">
    <property type="term" value="F:metallopeptidase activity"/>
    <property type="evidence" value="ECO:0007669"/>
    <property type="project" value="InterPro"/>
</dbReference>
<dbReference type="eggNOG" id="ENOG502T67S">
    <property type="taxonomic scope" value="Eukaryota"/>
</dbReference>
<dbReference type="InterPro" id="IPR024079">
    <property type="entry name" value="MetalloPept_cat_dom_sf"/>
</dbReference>
<accession>T0KMY0</accession>
<feature type="region of interest" description="Disordered" evidence="1">
    <location>
        <begin position="321"/>
        <end position="347"/>
    </location>
</feature>